<evidence type="ECO:0000313" key="3">
    <source>
        <dbReference type="EMBL" id="AHJ13785.1"/>
    </source>
</evidence>
<dbReference type="EMBL" id="CP007201">
    <property type="protein sequence ID" value="AHJ13785.1"/>
    <property type="molecule type" value="Genomic_DNA"/>
</dbReference>
<sequence length="394" mass="45814">MSRKKGQSYSAEQKTKIVLELLKEEETIAQIATKYKIASQSITKWKKQFLENASLAFEPTRAAQEFKDEIKSKDEEIAELQKQLGKSVVEKEWLAKKLESSVSLNKRKTLVENELELSKTLQCKLLHISRATHYYKPVPISEQNLKIMHTIDEIATDNSEYGYRYIHQQLLEDGYNIGKDRVLKYMQLMGIQALYPTKKRLTSIKNPEHTIFPYLLKEYWSRTGKTKQIYVPAPNEVWSGDITYIRTNGGFMYLAAVIDWHTKAILAYKISNSMDATLATDVLKTALLKYPKPKIFNSDQGSQYTSYEHTQVLKQNDIQISMNGKGRSIDNIVIERFFRTLKHGNIYISDYQSIKELKEGVKNYIHKYNFKRFHSAIGYQKPMNLYLEFIKNVG</sequence>
<protein>
    <submittedName>
        <fullName evidence="3">Transposase</fullName>
    </submittedName>
</protein>
<evidence type="ECO:0000313" key="2">
    <source>
        <dbReference type="EMBL" id="AHJ11336.1"/>
    </source>
</evidence>
<name>A0AA86E0I7_SULMK</name>
<dbReference type="InterPro" id="IPR050900">
    <property type="entry name" value="Transposase_IS3/IS150/IS904"/>
</dbReference>
<dbReference type="Proteomes" id="UP000019322">
    <property type="component" value="Chromosome"/>
</dbReference>
<reference evidence="3 4" key="1">
    <citation type="journal article" date="2014" name="Environ. Microbiol.">
        <title>Insights into organohalide respiration and the versatile catabolism of Sulfurospirillum multivorans gained from comparative genomics and physiological studies.</title>
        <authorList>
            <person name="Goris T."/>
            <person name="Schubert T."/>
            <person name="Gadkari J."/>
            <person name="Wubet T."/>
            <person name="Tarkka M."/>
            <person name="Buscot F."/>
            <person name="Adrian L."/>
            <person name="Diekert G."/>
        </authorList>
    </citation>
    <scope>NUCLEOTIDE SEQUENCE [LARGE SCALE GENOMIC DNA]</scope>
    <source>
        <strain evidence="4">DM 12446 / JCM 15788 / NBRC 109480</strain>
        <strain evidence="3">DSM 12446</strain>
    </source>
</reference>
<dbReference type="InterPro" id="IPR036397">
    <property type="entry name" value="RNaseH_sf"/>
</dbReference>
<dbReference type="Gene3D" id="1.10.10.10">
    <property type="entry name" value="Winged helix-like DNA-binding domain superfamily/Winged helix DNA-binding domain"/>
    <property type="match status" value="1"/>
</dbReference>
<dbReference type="EMBL" id="CP007201">
    <property type="protein sequence ID" value="AHJ11336.1"/>
    <property type="molecule type" value="Genomic_DNA"/>
</dbReference>
<dbReference type="GO" id="GO:0004803">
    <property type="term" value="F:transposase activity"/>
    <property type="evidence" value="ECO:0007669"/>
    <property type="project" value="InterPro"/>
</dbReference>
<dbReference type="GO" id="GO:0006313">
    <property type="term" value="P:DNA transposition"/>
    <property type="evidence" value="ECO:0007669"/>
    <property type="project" value="InterPro"/>
</dbReference>
<dbReference type="Pfam" id="PF00665">
    <property type="entry name" value="rve"/>
    <property type="match status" value="1"/>
</dbReference>
<dbReference type="KEGG" id="smul:SMUL_0049"/>
<dbReference type="GO" id="GO:0043565">
    <property type="term" value="F:sequence-specific DNA binding"/>
    <property type="evidence" value="ECO:0007669"/>
    <property type="project" value="InterPro"/>
</dbReference>
<dbReference type="InterPro" id="IPR002514">
    <property type="entry name" value="Transposase_8"/>
</dbReference>
<organism evidence="3 4">
    <name type="scientific">Sulfurospirillum multivorans (strain DM 12446 / JCM 15788 / NBRC 109480)</name>
    <dbReference type="NCBI Taxonomy" id="1150621"/>
    <lineage>
        <taxon>Bacteria</taxon>
        <taxon>Pseudomonadati</taxon>
        <taxon>Campylobacterota</taxon>
        <taxon>Epsilonproteobacteria</taxon>
        <taxon>Campylobacterales</taxon>
        <taxon>Sulfurospirillaceae</taxon>
        <taxon>Sulfurospirillum</taxon>
    </lineage>
</organism>
<dbReference type="InterPro" id="IPR010921">
    <property type="entry name" value="Trp_repressor/repl_initiator"/>
</dbReference>
<dbReference type="InterPro" id="IPR025948">
    <property type="entry name" value="HTH-like_dom"/>
</dbReference>
<dbReference type="PROSITE" id="PS50994">
    <property type="entry name" value="INTEGRASE"/>
    <property type="match status" value="1"/>
</dbReference>
<dbReference type="Pfam" id="PF13333">
    <property type="entry name" value="rve_2"/>
    <property type="match status" value="1"/>
</dbReference>
<dbReference type="InterPro" id="IPR001584">
    <property type="entry name" value="Integrase_cat-core"/>
</dbReference>
<feature type="domain" description="Integrase catalytic" evidence="1">
    <location>
        <begin position="230"/>
        <end position="390"/>
    </location>
</feature>
<dbReference type="SUPFAM" id="SSF53098">
    <property type="entry name" value="Ribonuclease H-like"/>
    <property type="match status" value="1"/>
</dbReference>
<dbReference type="PANTHER" id="PTHR46889">
    <property type="entry name" value="TRANSPOSASE INSF FOR INSERTION SEQUENCE IS3B-RELATED"/>
    <property type="match status" value="1"/>
</dbReference>
<dbReference type="PANTHER" id="PTHR46889:SF4">
    <property type="entry name" value="TRANSPOSASE INSO FOR INSERTION SEQUENCE ELEMENT IS911B-RELATED"/>
    <property type="match status" value="1"/>
</dbReference>
<dbReference type="InterPro" id="IPR036388">
    <property type="entry name" value="WH-like_DNA-bd_sf"/>
</dbReference>
<dbReference type="GO" id="GO:0015074">
    <property type="term" value="P:DNA integration"/>
    <property type="evidence" value="ECO:0007669"/>
    <property type="project" value="InterPro"/>
</dbReference>
<evidence type="ECO:0000259" key="1">
    <source>
        <dbReference type="PROSITE" id="PS50994"/>
    </source>
</evidence>
<dbReference type="Gene3D" id="3.30.420.10">
    <property type="entry name" value="Ribonuclease H-like superfamily/Ribonuclease H"/>
    <property type="match status" value="1"/>
</dbReference>
<dbReference type="AlphaFoldDB" id="A0AA86E0I7"/>
<gene>
    <name evidence="2" type="ORF">SMUL_0049</name>
    <name evidence="3" type="ORF">SMUL_2541</name>
</gene>
<evidence type="ECO:0000313" key="4">
    <source>
        <dbReference type="Proteomes" id="UP000019322"/>
    </source>
</evidence>
<dbReference type="SUPFAM" id="SSF48295">
    <property type="entry name" value="TrpR-like"/>
    <property type="match status" value="1"/>
</dbReference>
<dbReference type="InterPro" id="IPR048020">
    <property type="entry name" value="Transpos_IS3"/>
</dbReference>
<dbReference type="Pfam" id="PF01527">
    <property type="entry name" value="HTH_Tnp_1"/>
    <property type="match status" value="1"/>
</dbReference>
<dbReference type="NCBIfam" id="NF033516">
    <property type="entry name" value="transpos_IS3"/>
    <property type="match status" value="1"/>
</dbReference>
<proteinExistence type="predicted"/>
<dbReference type="KEGG" id="smul:SMUL_2541"/>
<accession>A0AA86E0I7</accession>
<dbReference type="Pfam" id="PF13276">
    <property type="entry name" value="HTH_21"/>
    <property type="match status" value="1"/>
</dbReference>
<dbReference type="InterPro" id="IPR012337">
    <property type="entry name" value="RNaseH-like_sf"/>
</dbReference>